<feature type="non-terminal residue" evidence="1">
    <location>
        <position position="1"/>
    </location>
</feature>
<reference evidence="1" key="1">
    <citation type="submission" date="2015-07" db="EMBL/GenBank/DDBJ databases">
        <title>Adaptation to a free-living lifestyle via gene acquisitions in the diplomonad Trepomonas sp. PC1.</title>
        <authorList>
            <person name="Xu F."/>
            <person name="Jerlstrom-Hultqvist J."/>
            <person name="Kolisko M."/>
            <person name="Simpson A.G.B."/>
            <person name="Roger A.J."/>
            <person name="Svard S.G."/>
            <person name="Andersson J.O."/>
        </authorList>
    </citation>
    <scope>NUCLEOTIDE SEQUENCE</scope>
    <source>
        <strain evidence="1">PC1</strain>
    </source>
</reference>
<proteinExistence type="predicted"/>
<name>A0A146K529_9EUKA</name>
<dbReference type="EMBL" id="GDID01004586">
    <property type="protein sequence ID" value="JAP92020.1"/>
    <property type="molecule type" value="Transcribed_RNA"/>
</dbReference>
<sequence>LLEEKCVFCVESHALKIQEAQIIDNVDFAFSCVDNVEARFYITQNFQFVIDFGTAQLSSTIRFYSVQFQPFD</sequence>
<dbReference type="AlphaFoldDB" id="A0A146K529"/>
<gene>
    <name evidence="1" type="ORF">TPC1_16165</name>
</gene>
<protein>
    <submittedName>
        <fullName evidence="1">ThiF family protein</fullName>
    </submittedName>
</protein>
<evidence type="ECO:0000313" key="1">
    <source>
        <dbReference type="EMBL" id="JAP92020.1"/>
    </source>
</evidence>
<organism evidence="1">
    <name type="scientific">Trepomonas sp. PC1</name>
    <dbReference type="NCBI Taxonomy" id="1076344"/>
    <lineage>
        <taxon>Eukaryota</taxon>
        <taxon>Metamonada</taxon>
        <taxon>Diplomonadida</taxon>
        <taxon>Hexamitidae</taxon>
        <taxon>Hexamitinae</taxon>
        <taxon>Trepomonas</taxon>
    </lineage>
</organism>
<accession>A0A146K529</accession>
<feature type="non-terminal residue" evidence="1">
    <location>
        <position position="72"/>
    </location>
</feature>